<proteinExistence type="predicted"/>
<comment type="caution">
    <text evidence="1">The sequence shown here is derived from an EMBL/GenBank/DDBJ whole genome shotgun (WGS) entry which is preliminary data.</text>
</comment>
<organism evidence="1 2">
    <name type="scientific">Microbacterium marinilacus</name>
    <dbReference type="NCBI Taxonomy" id="415209"/>
    <lineage>
        <taxon>Bacteria</taxon>
        <taxon>Bacillati</taxon>
        <taxon>Actinomycetota</taxon>
        <taxon>Actinomycetes</taxon>
        <taxon>Micrococcales</taxon>
        <taxon>Microbacteriaceae</taxon>
        <taxon>Microbacterium</taxon>
    </lineage>
</organism>
<protein>
    <submittedName>
        <fullName evidence="1">Uncharacterized protein</fullName>
    </submittedName>
</protein>
<evidence type="ECO:0000313" key="1">
    <source>
        <dbReference type="EMBL" id="GAA3658371.1"/>
    </source>
</evidence>
<sequence>MSGAASSPAMPRSRNLLSAETLRDIHLSAIHTRHKWDADPVPVIAELRREADDRLDILAAAAGPWAGFTERDEDAQALVGAVMQLELPGLDEAIELGRSRAAQSVHATPPTTH</sequence>
<dbReference type="EMBL" id="BAAAYV010000007">
    <property type="protein sequence ID" value="GAA3658371.1"/>
    <property type="molecule type" value="Genomic_DNA"/>
</dbReference>
<evidence type="ECO:0000313" key="2">
    <source>
        <dbReference type="Proteomes" id="UP001410795"/>
    </source>
</evidence>
<gene>
    <name evidence="1" type="ORF">GCM10022202_18580</name>
</gene>
<keyword evidence="2" id="KW-1185">Reference proteome</keyword>
<accession>A0ABP7BHI5</accession>
<reference evidence="2" key="1">
    <citation type="journal article" date="2019" name="Int. J. Syst. Evol. Microbiol.">
        <title>The Global Catalogue of Microorganisms (GCM) 10K type strain sequencing project: providing services to taxonomists for standard genome sequencing and annotation.</title>
        <authorList>
            <consortium name="The Broad Institute Genomics Platform"/>
            <consortium name="The Broad Institute Genome Sequencing Center for Infectious Disease"/>
            <person name="Wu L."/>
            <person name="Ma J."/>
        </authorList>
    </citation>
    <scope>NUCLEOTIDE SEQUENCE [LARGE SCALE GENOMIC DNA]</scope>
    <source>
        <strain evidence="2">JCM 16546</strain>
    </source>
</reference>
<name>A0ABP7BHI5_9MICO</name>
<dbReference type="Proteomes" id="UP001410795">
    <property type="component" value="Unassembled WGS sequence"/>
</dbReference>